<name>A0A6J7JZH4_9ZZZZ</name>
<sequence length="155" mass="17165">MKLLPLVEHVVKGRVWDCRMCGQCVLHATGMTCPMTCPKTLRNGPCGGVREDGQCEVKPEMECVWLKAERRSHSVVNPDSWEREFAHLRPPVDNRLRGTASWANLFTGRDRQTPAGWSALGAGGPAHDEQFESSLGEVDNLDSLDQGFHARTPLA</sequence>
<organism evidence="2">
    <name type="scientific">freshwater metagenome</name>
    <dbReference type="NCBI Taxonomy" id="449393"/>
    <lineage>
        <taxon>unclassified sequences</taxon>
        <taxon>metagenomes</taxon>
        <taxon>ecological metagenomes</taxon>
    </lineage>
</organism>
<dbReference type="AlphaFoldDB" id="A0A6J7JZH4"/>
<dbReference type="EMBL" id="CAFBNF010000142">
    <property type="protein sequence ID" value="CAB4948343.1"/>
    <property type="molecule type" value="Genomic_DNA"/>
</dbReference>
<protein>
    <submittedName>
        <fullName evidence="2">Unannotated protein</fullName>
    </submittedName>
</protein>
<dbReference type="InterPro" id="IPR022026">
    <property type="entry name" value="DUF5981"/>
</dbReference>
<evidence type="ECO:0000259" key="1">
    <source>
        <dbReference type="Pfam" id="PF12225"/>
    </source>
</evidence>
<proteinExistence type="predicted"/>
<reference evidence="2" key="1">
    <citation type="submission" date="2020-05" db="EMBL/GenBank/DDBJ databases">
        <authorList>
            <person name="Chiriac C."/>
            <person name="Salcher M."/>
            <person name="Ghai R."/>
            <person name="Kavagutti S V."/>
        </authorList>
    </citation>
    <scope>NUCLEOTIDE SEQUENCE</scope>
</reference>
<accession>A0A6J7JZH4</accession>
<evidence type="ECO:0000313" key="2">
    <source>
        <dbReference type="EMBL" id="CAB4948343.1"/>
    </source>
</evidence>
<feature type="domain" description="Methylene-tetrahydrofolate reductase C-terminal-like" evidence="1">
    <location>
        <begin position="9"/>
        <end position="81"/>
    </location>
</feature>
<dbReference type="Pfam" id="PF12225">
    <property type="entry name" value="DUF5981"/>
    <property type="match status" value="1"/>
</dbReference>
<gene>
    <name evidence="2" type="ORF">UFOPK3773_01262</name>
</gene>